<accession>U6GQN2</accession>
<reference evidence="1" key="2">
    <citation type="submission" date="2013-10" db="EMBL/GenBank/DDBJ databases">
        <authorList>
            <person name="Aslett M."/>
        </authorList>
    </citation>
    <scope>NUCLEOTIDE SEQUENCE</scope>
    <source>
        <strain evidence="1">Houghton</strain>
    </source>
</reference>
<name>U6GQN2_EIMAC</name>
<evidence type="ECO:0000313" key="1">
    <source>
        <dbReference type="EMBL" id="CDI82521.1"/>
    </source>
</evidence>
<sequence>MGYREHPPTVFLHTACCKRFHFETSLTRLNRAISFGARISLLSIPGPSR</sequence>
<dbReference type="VEuPathDB" id="ToxoDB:EAH_00066800"/>
<gene>
    <name evidence="1" type="ORF">EAH_00066800</name>
</gene>
<dbReference type="GeneID" id="25274750"/>
<feature type="non-terminal residue" evidence="1">
    <location>
        <position position="49"/>
    </location>
</feature>
<dbReference type="Proteomes" id="UP000018050">
    <property type="component" value="Unassembled WGS sequence"/>
</dbReference>
<protein>
    <submittedName>
        <fullName evidence="1">Uncharacterized protein</fullName>
    </submittedName>
</protein>
<dbReference type="EMBL" id="HG672490">
    <property type="protein sequence ID" value="CDI82521.1"/>
    <property type="molecule type" value="Genomic_DNA"/>
</dbReference>
<keyword evidence="2" id="KW-1185">Reference proteome</keyword>
<reference evidence="1" key="1">
    <citation type="submission" date="2013-10" db="EMBL/GenBank/DDBJ databases">
        <title>Genomic analysis of the causative agents of coccidiosis in chickens.</title>
        <authorList>
            <person name="Reid A.J."/>
            <person name="Blake D."/>
            <person name="Billington K."/>
            <person name="Browne H."/>
            <person name="Dunn M."/>
            <person name="Hung S."/>
            <person name="Kawahara F."/>
            <person name="Miranda-Saavedra D."/>
            <person name="Mourier T."/>
            <person name="Nagra H."/>
            <person name="Otto T.D."/>
            <person name="Rawlings N."/>
            <person name="Sanchez A."/>
            <person name="Sanders M."/>
            <person name="Subramaniam C."/>
            <person name="Tay Y."/>
            <person name="Dear P."/>
            <person name="Doerig C."/>
            <person name="Gruber A."/>
            <person name="Parkinson J."/>
            <person name="Shirley M."/>
            <person name="Wan K.L."/>
            <person name="Berriman M."/>
            <person name="Tomley F."/>
            <person name="Pain A."/>
        </authorList>
    </citation>
    <scope>NUCLEOTIDE SEQUENCE</scope>
    <source>
        <strain evidence="1">Houghton</strain>
    </source>
</reference>
<organism evidence="1 2">
    <name type="scientific">Eimeria acervulina</name>
    <name type="common">Coccidian parasite</name>
    <dbReference type="NCBI Taxonomy" id="5801"/>
    <lineage>
        <taxon>Eukaryota</taxon>
        <taxon>Sar</taxon>
        <taxon>Alveolata</taxon>
        <taxon>Apicomplexa</taxon>
        <taxon>Conoidasida</taxon>
        <taxon>Coccidia</taxon>
        <taxon>Eucoccidiorida</taxon>
        <taxon>Eimeriorina</taxon>
        <taxon>Eimeriidae</taxon>
        <taxon>Eimeria</taxon>
    </lineage>
</organism>
<evidence type="ECO:0000313" key="2">
    <source>
        <dbReference type="Proteomes" id="UP000018050"/>
    </source>
</evidence>
<dbReference type="AlphaFoldDB" id="U6GQN2"/>
<proteinExistence type="predicted"/>
<dbReference type="RefSeq" id="XP_013248107.1">
    <property type="nucleotide sequence ID" value="XM_013392653.1"/>
</dbReference>